<reference evidence="17 18" key="1">
    <citation type="submission" date="2015-02" db="EMBL/GenBank/DDBJ databases">
        <title>Draft genome sequences of ten Microbacterium spp. with emphasis on heavy metal contaminated environments.</title>
        <authorList>
            <person name="Corretto E."/>
        </authorList>
    </citation>
    <scope>NUCLEOTIDE SEQUENCE [LARGE SCALE GENOMIC DNA]</scope>
    <source>
        <strain evidence="17 18">DSM 8608</strain>
    </source>
</reference>
<dbReference type="Gene3D" id="3.90.550.10">
    <property type="entry name" value="Spore Coat Polysaccharide Biosynthesis Protein SpsA, Chain A"/>
    <property type="match status" value="1"/>
</dbReference>
<comment type="similarity">
    <text evidence="4">Belongs to the glycosyltransferase 2 family.</text>
</comment>
<dbReference type="EC" id="2.4.1.117" evidence="5"/>
<accession>A0A0M2HHJ6</accession>
<evidence type="ECO:0000256" key="2">
    <source>
        <dbReference type="ARBA" id="ARBA00004389"/>
    </source>
</evidence>
<dbReference type="OrthoDB" id="2369748at2"/>
<feature type="domain" description="Glycosyltransferase 2-like" evidence="15">
    <location>
        <begin position="11"/>
        <end position="176"/>
    </location>
</feature>
<feature type="transmembrane region" description="Helical" evidence="14">
    <location>
        <begin position="335"/>
        <end position="358"/>
    </location>
</feature>
<dbReference type="AlphaFoldDB" id="A0A0M2HHJ6"/>
<keyword evidence="12 14" id="KW-0472">Membrane</keyword>
<dbReference type="GO" id="GO:0000271">
    <property type="term" value="P:polysaccharide biosynthetic process"/>
    <property type="evidence" value="ECO:0007669"/>
    <property type="project" value="InterPro"/>
</dbReference>
<dbReference type="GO" id="GO:0004581">
    <property type="term" value="F:dolichyl-phosphate beta-glucosyltransferase activity"/>
    <property type="evidence" value="ECO:0007669"/>
    <property type="project" value="UniProtKB-EC"/>
</dbReference>
<evidence type="ECO:0000256" key="11">
    <source>
        <dbReference type="ARBA" id="ARBA00022989"/>
    </source>
</evidence>
<dbReference type="Proteomes" id="UP000034098">
    <property type="component" value="Unassembled WGS sequence"/>
</dbReference>
<sequence length="415" mass="44863">MNADGALGLDVVVPVHNEELSLEAAVRELHRTLDSIIPVPWLITIADNASTDSTAHVAARLAEELSCVRVLRLEKKGRGHAVKIAWLLSEATVVAYMDADLSTDLRALPALIAPLLSGHSDVAIGTRLARSSRVVRGAKRELFSRGYNLLLRGAMGVSFSDAQCGFKALRRDVARAVLPYVYDTGWFFDTELLVIAERAGLRIHEVPVDWVDDELSSVDILATAVADIKGVMRIARSIAVGAIPIETIYSELGRKPLLRSRTPSFFGQVLRFFLVGGMSTIAFAVLYVGFASFLPAQAANFCALLLTAIANTAANRRFTFGVQGRAGMTRHHIQGLLVFALSWAMSAGALLLLHAAWIQPSPTVEVLVLTVANLLATVLRFALFRRWVFRLPLTTDAATTSRASVVAAVAAGSQR</sequence>
<protein>
    <recommendedName>
        <fullName evidence="5">dolichyl-phosphate beta-glucosyltransferase</fullName>
        <ecNumber evidence="5">2.4.1.117</ecNumber>
    </recommendedName>
</protein>
<dbReference type="GO" id="GO:0006487">
    <property type="term" value="P:protein N-linked glycosylation"/>
    <property type="evidence" value="ECO:0007669"/>
    <property type="project" value="TreeGrafter"/>
</dbReference>
<evidence type="ECO:0000256" key="1">
    <source>
        <dbReference type="ARBA" id="ARBA00004141"/>
    </source>
</evidence>
<evidence type="ECO:0000256" key="13">
    <source>
        <dbReference type="ARBA" id="ARBA00045097"/>
    </source>
</evidence>
<evidence type="ECO:0000256" key="10">
    <source>
        <dbReference type="ARBA" id="ARBA00022968"/>
    </source>
</evidence>
<feature type="domain" description="GtrA/DPMS transmembrane" evidence="16">
    <location>
        <begin position="271"/>
        <end position="389"/>
    </location>
</feature>
<comment type="caution">
    <text evidence="17">The sequence shown here is derived from an EMBL/GenBank/DDBJ whole genome shotgun (WGS) entry which is preliminary data.</text>
</comment>
<name>A0A0M2HHJ6_MICTR</name>
<dbReference type="InterPro" id="IPR035518">
    <property type="entry name" value="DPG_synthase"/>
</dbReference>
<keyword evidence="10" id="KW-0735">Signal-anchor</keyword>
<dbReference type="PATRIC" id="fig|69370.6.peg.1193"/>
<dbReference type="SUPFAM" id="SSF53448">
    <property type="entry name" value="Nucleotide-diphospho-sugar transferases"/>
    <property type="match status" value="1"/>
</dbReference>
<keyword evidence="7 17" id="KW-0808">Transferase</keyword>
<evidence type="ECO:0000256" key="7">
    <source>
        <dbReference type="ARBA" id="ARBA00022679"/>
    </source>
</evidence>
<evidence type="ECO:0000256" key="8">
    <source>
        <dbReference type="ARBA" id="ARBA00022692"/>
    </source>
</evidence>
<evidence type="ECO:0000256" key="5">
    <source>
        <dbReference type="ARBA" id="ARBA00012583"/>
    </source>
</evidence>
<evidence type="ECO:0000256" key="9">
    <source>
        <dbReference type="ARBA" id="ARBA00022824"/>
    </source>
</evidence>
<feature type="transmembrane region" description="Helical" evidence="14">
    <location>
        <begin position="269"/>
        <end position="290"/>
    </location>
</feature>
<comment type="subcellular location">
    <subcellularLocation>
        <location evidence="2">Endoplasmic reticulum membrane</location>
        <topology evidence="2">Single-pass membrane protein</topology>
    </subcellularLocation>
    <subcellularLocation>
        <location evidence="1">Membrane</location>
        <topology evidence="1">Multi-pass membrane protein</topology>
    </subcellularLocation>
</comment>
<comment type="catalytic activity">
    <reaction evidence="13">
        <text>a di-trans,poly-cis-dolichyl phosphate + UDP-alpha-D-glucose = a di-trans,poly-cis-dolichyl beta-D-glucosyl phosphate + UDP</text>
        <dbReference type="Rhea" id="RHEA:15401"/>
        <dbReference type="Rhea" id="RHEA-COMP:19498"/>
        <dbReference type="Rhea" id="RHEA-COMP:19502"/>
        <dbReference type="ChEBI" id="CHEBI:57525"/>
        <dbReference type="ChEBI" id="CHEBI:57683"/>
        <dbReference type="ChEBI" id="CHEBI:58223"/>
        <dbReference type="ChEBI" id="CHEBI:58885"/>
        <dbReference type="EC" id="2.4.1.117"/>
    </reaction>
    <physiologicalReaction direction="left-to-right" evidence="13">
        <dbReference type="Rhea" id="RHEA:15402"/>
    </physiologicalReaction>
</comment>
<dbReference type="Pfam" id="PF04138">
    <property type="entry name" value="GtrA_DPMS_TM"/>
    <property type="match status" value="1"/>
</dbReference>
<keyword evidence="8 14" id="KW-0812">Transmembrane</keyword>
<evidence type="ECO:0000259" key="16">
    <source>
        <dbReference type="Pfam" id="PF04138"/>
    </source>
</evidence>
<keyword evidence="6 17" id="KW-0328">Glycosyltransferase</keyword>
<evidence type="ECO:0000313" key="18">
    <source>
        <dbReference type="Proteomes" id="UP000034098"/>
    </source>
</evidence>
<organism evidence="17 18">
    <name type="scientific">Microbacterium trichothecenolyticum</name>
    <name type="common">Aureobacterium trichothecenolyticum</name>
    <dbReference type="NCBI Taxonomy" id="69370"/>
    <lineage>
        <taxon>Bacteria</taxon>
        <taxon>Bacillati</taxon>
        <taxon>Actinomycetota</taxon>
        <taxon>Actinomycetes</taxon>
        <taxon>Micrococcales</taxon>
        <taxon>Microbacteriaceae</taxon>
        <taxon>Microbacterium</taxon>
    </lineage>
</organism>
<dbReference type="CDD" id="cd04188">
    <property type="entry name" value="DPG_synthase"/>
    <property type="match status" value="1"/>
</dbReference>
<comment type="pathway">
    <text evidence="3">Protein modification; protein glycosylation.</text>
</comment>
<evidence type="ECO:0000256" key="3">
    <source>
        <dbReference type="ARBA" id="ARBA00004922"/>
    </source>
</evidence>
<dbReference type="EMBL" id="JYJA01000029">
    <property type="protein sequence ID" value="KJL43785.1"/>
    <property type="molecule type" value="Genomic_DNA"/>
</dbReference>
<feature type="transmembrane region" description="Helical" evidence="14">
    <location>
        <begin position="296"/>
        <end position="314"/>
    </location>
</feature>
<keyword evidence="9" id="KW-0256">Endoplasmic reticulum</keyword>
<dbReference type="InterPro" id="IPR029044">
    <property type="entry name" value="Nucleotide-diphossugar_trans"/>
</dbReference>
<dbReference type="Pfam" id="PF00535">
    <property type="entry name" value="Glycos_transf_2"/>
    <property type="match status" value="1"/>
</dbReference>
<gene>
    <name evidence="17" type="ORF">RS82_01161</name>
</gene>
<keyword evidence="18" id="KW-1185">Reference proteome</keyword>
<evidence type="ECO:0000259" key="15">
    <source>
        <dbReference type="Pfam" id="PF00535"/>
    </source>
</evidence>
<dbReference type="RefSeq" id="WP_045297583.1">
    <property type="nucleotide sequence ID" value="NZ_JYJA01000029.1"/>
</dbReference>
<evidence type="ECO:0000256" key="14">
    <source>
        <dbReference type="SAM" id="Phobius"/>
    </source>
</evidence>
<feature type="transmembrane region" description="Helical" evidence="14">
    <location>
        <begin position="364"/>
        <end position="383"/>
    </location>
</feature>
<evidence type="ECO:0000313" key="17">
    <source>
        <dbReference type="EMBL" id="KJL43785.1"/>
    </source>
</evidence>
<dbReference type="GO" id="GO:0016020">
    <property type="term" value="C:membrane"/>
    <property type="evidence" value="ECO:0007669"/>
    <property type="project" value="UniProtKB-SubCell"/>
</dbReference>
<evidence type="ECO:0000256" key="6">
    <source>
        <dbReference type="ARBA" id="ARBA00022676"/>
    </source>
</evidence>
<keyword evidence="11 14" id="KW-1133">Transmembrane helix</keyword>
<proteinExistence type="inferred from homology"/>
<dbReference type="PANTHER" id="PTHR10859">
    <property type="entry name" value="GLYCOSYL TRANSFERASE"/>
    <property type="match status" value="1"/>
</dbReference>
<dbReference type="PANTHER" id="PTHR10859:SF91">
    <property type="entry name" value="DOLICHYL-PHOSPHATE BETA-GLUCOSYLTRANSFERASE"/>
    <property type="match status" value="1"/>
</dbReference>
<evidence type="ECO:0000256" key="12">
    <source>
        <dbReference type="ARBA" id="ARBA00023136"/>
    </source>
</evidence>
<evidence type="ECO:0000256" key="4">
    <source>
        <dbReference type="ARBA" id="ARBA00006739"/>
    </source>
</evidence>
<dbReference type="InterPro" id="IPR001173">
    <property type="entry name" value="Glyco_trans_2-like"/>
</dbReference>
<dbReference type="InterPro" id="IPR007267">
    <property type="entry name" value="GtrA_DPMS_TM"/>
</dbReference>